<proteinExistence type="predicted"/>
<evidence type="ECO:0000313" key="1">
    <source>
        <dbReference type="EMBL" id="MSA94192.1"/>
    </source>
</evidence>
<reference evidence="2" key="3">
    <citation type="journal article" date="2019" name="Microbiol. Resour. Announc.">
        <title>Draft Genome Sequences of Type Strains of Gordonibacter faecihominis, Paraeggerthella hongkongensis, Parvibacter caecicola,Slackia equolifaciens, Slackia faecicanis, and Slackia isoflavoniconvertens.</title>
        <authorList>
            <person name="Danylec N."/>
            <person name="Stoll D.A."/>
            <person name="Dotsch A."/>
            <person name="Huch M."/>
        </authorList>
    </citation>
    <scope>NUCLEOTIDE SEQUENCE</scope>
    <source>
        <strain evidence="2">DSM 27213</strain>
    </source>
</reference>
<dbReference type="Proteomes" id="UP000462865">
    <property type="component" value="Unassembled WGS sequence"/>
</dbReference>
<gene>
    <name evidence="2" type="ORF">DMP12_01010</name>
    <name evidence="1" type="ORF">GKG38_03780</name>
</gene>
<dbReference type="RefSeq" id="WP_096227453.1">
    <property type="nucleotide sequence ID" value="NZ_CP168029.1"/>
</dbReference>
<reference evidence="2" key="2">
    <citation type="journal article" date="2019" name="Int. J. Syst. Evol. Microbiol.">
        <title>Gordonibacter faecihominis is a later heterotypic synonym of Gordonibacter urolithinfaciens.</title>
        <authorList>
            <person name="Danylec N."/>
            <person name="Stoll D.A."/>
            <person name="Huch M."/>
        </authorList>
    </citation>
    <scope>NUCLEOTIDE SEQUENCE</scope>
    <source>
        <strain evidence="2">DSM 27213</strain>
    </source>
</reference>
<dbReference type="EMBL" id="WKZA01000009">
    <property type="protein sequence ID" value="MSA94192.1"/>
    <property type="molecule type" value="Genomic_DNA"/>
</dbReference>
<dbReference type="EMBL" id="QIBW01000001">
    <property type="protein sequence ID" value="ROT92102.1"/>
    <property type="molecule type" value="Genomic_DNA"/>
</dbReference>
<dbReference type="AlphaFoldDB" id="A0A423UNW2"/>
<reference evidence="1 4" key="4">
    <citation type="journal article" date="2019" name="Nat. Med.">
        <title>A library of human gut bacterial isolates paired with longitudinal multiomics data enables mechanistic microbiome research.</title>
        <authorList>
            <person name="Poyet M."/>
            <person name="Groussin M."/>
            <person name="Gibbons S.M."/>
            <person name="Avila-Pacheco J."/>
            <person name="Jiang X."/>
            <person name="Kearney S.M."/>
            <person name="Perrotta A.R."/>
            <person name="Berdy B."/>
            <person name="Zhao S."/>
            <person name="Lieberman T.D."/>
            <person name="Swanson P.K."/>
            <person name="Smith M."/>
            <person name="Roesemann S."/>
            <person name="Alexander J.E."/>
            <person name="Rich S.A."/>
            <person name="Livny J."/>
            <person name="Vlamakis H."/>
            <person name="Clish C."/>
            <person name="Bullock K."/>
            <person name="Deik A."/>
            <person name="Scott J."/>
            <person name="Pierce K.A."/>
            <person name="Xavier R.J."/>
            <person name="Alm E.J."/>
        </authorList>
    </citation>
    <scope>NUCLEOTIDE SEQUENCE [LARGE SCALE GENOMIC DNA]</scope>
    <source>
        <strain evidence="1 4">BIOML-A1</strain>
    </source>
</reference>
<evidence type="ECO:0000313" key="4">
    <source>
        <dbReference type="Proteomes" id="UP000462865"/>
    </source>
</evidence>
<accession>A0A423UNW2</accession>
<evidence type="ECO:0000313" key="2">
    <source>
        <dbReference type="EMBL" id="ROT92102.1"/>
    </source>
</evidence>
<evidence type="ECO:0008006" key="5">
    <source>
        <dbReference type="Google" id="ProtNLM"/>
    </source>
</evidence>
<dbReference type="Proteomes" id="UP000285258">
    <property type="component" value="Unassembled WGS sequence"/>
</dbReference>
<name>A0A423UNW2_9ACTN</name>
<comment type="caution">
    <text evidence="2">The sequence shown here is derived from an EMBL/GenBank/DDBJ whole genome shotgun (WGS) entry which is preliminary data.</text>
</comment>
<evidence type="ECO:0000313" key="3">
    <source>
        <dbReference type="Proteomes" id="UP000285258"/>
    </source>
</evidence>
<organism evidence="2 3">
    <name type="scientific">Gordonibacter urolithinfaciens</name>
    <dbReference type="NCBI Taxonomy" id="1335613"/>
    <lineage>
        <taxon>Bacteria</taxon>
        <taxon>Bacillati</taxon>
        <taxon>Actinomycetota</taxon>
        <taxon>Coriobacteriia</taxon>
        <taxon>Eggerthellales</taxon>
        <taxon>Eggerthellaceae</taxon>
        <taxon>Gordonibacter</taxon>
    </lineage>
</organism>
<reference evidence="3" key="1">
    <citation type="submission" date="2018-05" db="EMBL/GenBank/DDBJ databases">
        <title>Genome Sequencing of selected type strains of the family Eggerthellaceae.</title>
        <authorList>
            <person name="Danylec N."/>
            <person name="Stoll D.A."/>
            <person name="Doetsch A."/>
            <person name="Huch M."/>
        </authorList>
    </citation>
    <scope>NUCLEOTIDE SEQUENCE [LARGE SCALE GENOMIC DNA]</scope>
    <source>
        <strain evidence="3">DSM 27213</strain>
    </source>
</reference>
<sequence>MALELALPQLDSIMTLDDIRKMKDSDFVKNVQSKRVKMVVTNNEVSSVIISPDLYNVFLEAVDKLKAAQTTASPSASA</sequence>
<protein>
    <recommendedName>
        <fullName evidence="5">Type II toxin-antitoxin system Phd/YefM family antitoxin</fullName>
    </recommendedName>
</protein>